<evidence type="ECO:0000313" key="3">
    <source>
        <dbReference type="Proteomes" id="UP001558652"/>
    </source>
</evidence>
<dbReference type="Pfam" id="PF03437">
    <property type="entry name" value="BtpA"/>
    <property type="match status" value="1"/>
</dbReference>
<protein>
    <submittedName>
        <fullName evidence="2">Uncharacterized protein</fullName>
    </submittedName>
</protein>
<dbReference type="SUPFAM" id="SSF51366">
    <property type="entry name" value="Ribulose-phoshate binding barrel"/>
    <property type="match status" value="1"/>
</dbReference>
<dbReference type="EMBL" id="JBFDAA010000007">
    <property type="protein sequence ID" value="KAL1130987.1"/>
    <property type="molecule type" value="Genomic_DNA"/>
</dbReference>
<sequence>MAKLIDTCCREAEIYKKCNLDGVMIENMHDIPYVRSRDIGPEIVSSMTKICSEVRKLMPAKTPCGVQVLAGGNKEALAVAKASSLQFIRAEGYVFSHVADEGLIEASAGQLLRYRKYINAEEVLIFSDIKKKHSSHAITSDVSIEETAKAAEFFLSDGVIITGLATGCPADIQQVESVKRIVGIPVIIGSGVDSKNFKNYIQADGFIIGSYFKKFGRYIVDKYKSFATYFNYSFYSITSLKKTTI</sequence>
<dbReference type="PIRSF" id="PIRSF005956">
    <property type="entry name" value="BtpA"/>
    <property type="match status" value="1"/>
</dbReference>
<dbReference type="Proteomes" id="UP001558652">
    <property type="component" value="Unassembled WGS sequence"/>
</dbReference>
<dbReference type="PANTHER" id="PTHR21381:SF3">
    <property type="entry name" value="SGC REGION PROTEIN SGCQ-RELATED"/>
    <property type="match status" value="1"/>
</dbReference>
<accession>A0ABD0YWN7</accession>
<comment type="similarity">
    <text evidence="1">Belongs to the BtpA family.</text>
</comment>
<gene>
    <name evidence="2" type="ORF">AAG570_012228</name>
</gene>
<dbReference type="AlphaFoldDB" id="A0ABD0YWN7"/>
<dbReference type="NCBIfam" id="TIGR00259">
    <property type="entry name" value="thylakoid_BtpA"/>
    <property type="match status" value="1"/>
</dbReference>
<dbReference type="PANTHER" id="PTHR21381">
    <property type="entry name" value="ZGC:162297"/>
    <property type="match status" value="1"/>
</dbReference>
<organism evidence="2 3">
    <name type="scientific">Ranatra chinensis</name>
    <dbReference type="NCBI Taxonomy" id="642074"/>
    <lineage>
        <taxon>Eukaryota</taxon>
        <taxon>Metazoa</taxon>
        <taxon>Ecdysozoa</taxon>
        <taxon>Arthropoda</taxon>
        <taxon>Hexapoda</taxon>
        <taxon>Insecta</taxon>
        <taxon>Pterygota</taxon>
        <taxon>Neoptera</taxon>
        <taxon>Paraneoptera</taxon>
        <taxon>Hemiptera</taxon>
        <taxon>Heteroptera</taxon>
        <taxon>Panheteroptera</taxon>
        <taxon>Nepomorpha</taxon>
        <taxon>Nepidae</taxon>
        <taxon>Ranatrinae</taxon>
        <taxon>Ranatra</taxon>
    </lineage>
</organism>
<name>A0ABD0YWN7_9HEMI</name>
<dbReference type="InterPro" id="IPR011060">
    <property type="entry name" value="RibuloseP-bd_barrel"/>
</dbReference>
<reference evidence="2 3" key="1">
    <citation type="submission" date="2024-07" db="EMBL/GenBank/DDBJ databases">
        <title>Chromosome-level genome assembly of the water stick insect Ranatra chinensis (Heteroptera: Nepidae).</title>
        <authorList>
            <person name="Liu X."/>
        </authorList>
    </citation>
    <scope>NUCLEOTIDE SEQUENCE [LARGE SCALE GENOMIC DNA]</scope>
    <source>
        <strain evidence="2">Cailab_2021Rc</strain>
        <tissue evidence="2">Muscle</tissue>
    </source>
</reference>
<evidence type="ECO:0000313" key="2">
    <source>
        <dbReference type="EMBL" id="KAL1130987.1"/>
    </source>
</evidence>
<evidence type="ECO:0000256" key="1">
    <source>
        <dbReference type="ARBA" id="ARBA00006007"/>
    </source>
</evidence>
<keyword evidence="3" id="KW-1185">Reference proteome</keyword>
<dbReference type="InterPro" id="IPR005137">
    <property type="entry name" value="BtpA"/>
</dbReference>
<proteinExistence type="inferred from homology"/>
<comment type="caution">
    <text evidence="2">The sequence shown here is derived from an EMBL/GenBank/DDBJ whole genome shotgun (WGS) entry which is preliminary data.</text>
</comment>